<reference evidence="5" key="2">
    <citation type="journal article" date="2014" name="ISME J.">
        <title>Microbial stratification in low pH oxic and suboxic macroscopic growths along an acid mine drainage.</title>
        <authorList>
            <person name="Mendez-Garcia C."/>
            <person name="Mesa V."/>
            <person name="Sprenger R.R."/>
            <person name="Richter M."/>
            <person name="Diez M.S."/>
            <person name="Solano J."/>
            <person name="Bargiela R."/>
            <person name="Golyshina O.V."/>
            <person name="Manteca A."/>
            <person name="Ramos J.L."/>
            <person name="Gallego J.R."/>
            <person name="Llorente I."/>
            <person name="Martins Dos Santos V.A."/>
            <person name="Jensen O.N."/>
            <person name="Pelaez A.I."/>
            <person name="Sanchez J."/>
            <person name="Ferrer M."/>
        </authorList>
    </citation>
    <scope>NUCLEOTIDE SEQUENCE</scope>
</reference>
<name>T1CRJ4_9ZZZZ</name>
<organism evidence="5">
    <name type="scientific">mine drainage metagenome</name>
    <dbReference type="NCBI Taxonomy" id="410659"/>
    <lineage>
        <taxon>unclassified sequences</taxon>
        <taxon>metagenomes</taxon>
        <taxon>ecological metagenomes</taxon>
    </lineage>
</organism>
<dbReference type="GO" id="GO:0046872">
    <property type="term" value="F:metal ion binding"/>
    <property type="evidence" value="ECO:0007669"/>
    <property type="project" value="UniProtKB-KW"/>
</dbReference>
<dbReference type="PANTHER" id="PTHR30502">
    <property type="entry name" value="2-KETO-3-DEOXY-L-RHAMNONATE ALDOLASE"/>
    <property type="match status" value="1"/>
</dbReference>
<sequence length="267" mass="28608">RPVQRLSPNSGLTASDVPAQDSLKSRLRSFPAASFGTWISSSSFVCLDALKDMGFEWFMVDTEHSQVNPETMAAMMANLGGSGAVPFVRVGNLDPYLVKQALDSGARGILVPLVNTEAQARAAVAYAKYPPDGIRGAAAGASSRYGRHLASYLREANAETTVGVQIETKEALDNLEAIAGVSGVDILFVGPQDLTLSLGLLDDRKNAKVRDAMRRVVHACERHGKIAGTLVIDVEEKRAAVELGFRFISLASDVRFLIQGAQDYLNA</sequence>
<dbReference type="InterPro" id="IPR015813">
    <property type="entry name" value="Pyrv/PenolPyrv_kinase-like_dom"/>
</dbReference>
<dbReference type="SUPFAM" id="SSF51621">
    <property type="entry name" value="Phosphoenolpyruvate/pyruvate domain"/>
    <property type="match status" value="1"/>
</dbReference>
<dbReference type="InterPro" id="IPR050251">
    <property type="entry name" value="HpcH-HpaI_aldolase"/>
</dbReference>
<dbReference type="Pfam" id="PF03328">
    <property type="entry name" value="HpcH_HpaI"/>
    <property type="match status" value="1"/>
</dbReference>
<dbReference type="EMBL" id="AUZY01002670">
    <property type="protein sequence ID" value="EQD71775.1"/>
    <property type="molecule type" value="Genomic_DNA"/>
</dbReference>
<comment type="similarity">
    <text evidence="1">Belongs to the HpcH/HpaI aldolase family.</text>
</comment>
<evidence type="ECO:0000256" key="3">
    <source>
        <dbReference type="ARBA" id="ARBA00023239"/>
    </source>
</evidence>
<dbReference type="PANTHER" id="PTHR30502:SF0">
    <property type="entry name" value="PHOSPHOENOLPYRUVATE CARBOXYLASE FAMILY PROTEIN"/>
    <property type="match status" value="1"/>
</dbReference>
<evidence type="ECO:0000259" key="4">
    <source>
        <dbReference type="Pfam" id="PF03328"/>
    </source>
</evidence>
<feature type="domain" description="HpcH/HpaI aldolase/citrate lyase" evidence="4">
    <location>
        <begin position="35"/>
        <end position="258"/>
    </location>
</feature>
<dbReference type="GO" id="GO:0016832">
    <property type="term" value="F:aldehyde-lyase activity"/>
    <property type="evidence" value="ECO:0007669"/>
    <property type="project" value="TreeGrafter"/>
</dbReference>
<feature type="non-terminal residue" evidence="5">
    <location>
        <position position="1"/>
    </location>
</feature>
<keyword evidence="3" id="KW-0456">Lyase</keyword>
<gene>
    <name evidence="5" type="ORF">B1B_04275</name>
</gene>
<dbReference type="InterPro" id="IPR005000">
    <property type="entry name" value="Aldolase/citrate-lyase_domain"/>
</dbReference>
<evidence type="ECO:0000256" key="2">
    <source>
        <dbReference type="ARBA" id="ARBA00022723"/>
    </source>
</evidence>
<evidence type="ECO:0000313" key="5">
    <source>
        <dbReference type="EMBL" id="EQD71775.1"/>
    </source>
</evidence>
<protein>
    <submittedName>
        <fullName evidence="5">2-dehydro-3-deoxyglucarate aldolase</fullName>
    </submittedName>
</protein>
<comment type="caution">
    <text evidence="5">The sequence shown here is derived from an EMBL/GenBank/DDBJ whole genome shotgun (WGS) entry which is preliminary data.</text>
</comment>
<evidence type="ECO:0000256" key="1">
    <source>
        <dbReference type="ARBA" id="ARBA00005568"/>
    </source>
</evidence>
<dbReference type="InterPro" id="IPR040442">
    <property type="entry name" value="Pyrv_kinase-like_dom_sf"/>
</dbReference>
<dbReference type="Gene3D" id="3.20.20.60">
    <property type="entry name" value="Phosphoenolpyruvate-binding domains"/>
    <property type="match status" value="1"/>
</dbReference>
<dbReference type="GO" id="GO:0005737">
    <property type="term" value="C:cytoplasm"/>
    <property type="evidence" value="ECO:0007669"/>
    <property type="project" value="TreeGrafter"/>
</dbReference>
<reference evidence="5" key="1">
    <citation type="submission" date="2013-08" db="EMBL/GenBank/DDBJ databases">
        <authorList>
            <person name="Mendez C."/>
            <person name="Richter M."/>
            <person name="Ferrer M."/>
            <person name="Sanchez J."/>
        </authorList>
    </citation>
    <scope>NUCLEOTIDE SEQUENCE</scope>
</reference>
<keyword evidence="2" id="KW-0479">Metal-binding</keyword>
<accession>T1CRJ4</accession>
<dbReference type="AlphaFoldDB" id="T1CRJ4"/>
<proteinExistence type="inferred from homology"/>